<sequence length="123" mass="14664">MTPIFVVVPQRFAQVVKHLLNIHLRLDIILRDIASYYRICEFRIFFKAVISITQYNISSVKLLPIYHESYFTRSRGIISATMFLSWYFISMGDNVEVWYIRRDTFNCCFEGLHVTVMTVKHFL</sequence>
<evidence type="ECO:0000313" key="2">
    <source>
        <dbReference type="Proteomes" id="UP000499080"/>
    </source>
</evidence>
<gene>
    <name evidence="1" type="ORF">AVEN_202252_1</name>
</gene>
<dbReference type="Proteomes" id="UP000499080">
    <property type="component" value="Unassembled WGS sequence"/>
</dbReference>
<proteinExistence type="predicted"/>
<dbReference type="AlphaFoldDB" id="A0A4Y2CN72"/>
<name>A0A4Y2CN72_ARAVE</name>
<accession>A0A4Y2CN72</accession>
<evidence type="ECO:0000313" key="1">
    <source>
        <dbReference type="EMBL" id="GBM05619.1"/>
    </source>
</evidence>
<reference evidence="1 2" key="1">
    <citation type="journal article" date="2019" name="Sci. Rep.">
        <title>Orb-weaving spider Araneus ventricosus genome elucidates the spidroin gene catalogue.</title>
        <authorList>
            <person name="Kono N."/>
            <person name="Nakamura H."/>
            <person name="Ohtoshi R."/>
            <person name="Moran D.A.P."/>
            <person name="Shinohara A."/>
            <person name="Yoshida Y."/>
            <person name="Fujiwara M."/>
            <person name="Mori M."/>
            <person name="Tomita M."/>
            <person name="Arakawa K."/>
        </authorList>
    </citation>
    <scope>NUCLEOTIDE SEQUENCE [LARGE SCALE GENOMIC DNA]</scope>
</reference>
<comment type="caution">
    <text evidence="1">The sequence shown here is derived from an EMBL/GenBank/DDBJ whole genome shotgun (WGS) entry which is preliminary data.</text>
</comment>
<protein>
    <submittedName>
        <fullName evidence="1">Uncharacterized protein</fullName>
    </submittedName>
</protein>
<dbReference type="EMBL" id="BGPR01000216">
    <property type="protein sequence ID" value="GBM05619.1"/>
    <property type="molecule type" value="Genomic_DNA"/>
</dbReference>
<organism evidence="1 2">
    <name type="scientific">Araneus ventricosus</name>
    <name type="common">Orbweaver spider</name>
    <name type="synonym">Epeira ventricosa</name>
    <dbReference type="NCBI Taxonomy" id="182803"/>
    <lineage>
        <taxon>Eukaryota</taxon>
        <taxon>Metazoa</taxon>
        <taxon>Ecdysozoa</taxon>
        <taxon>Arthropoda</taxon>
        <taxon>Chelicerata</taxon>
        <taxon>Arachnida</taxon>
        <taxon>Araneae</taxon>
        <taxon>Araneomorphae</taxon>
        <taxon>Entelegynae</taxon>
        <taxon>Araneoidea</taxon>
        <taxon>Araneidae</taxon>
        <taxon>Araneus</taxon>
    </lineage>
</organism>
<keyword evidence="2" id="KW-1185">Reference proteome</keyword>